<geneLocation type="chloroplast" evidence="1"/>
<organism evidence="1">
    <name type="scientific">Euglena viridis</name>
    <name type="common">Cercaria viridis</name>
    <dbReference type="NCBI Taxonomy" id="3040"/>
    <lineage>
        <taxon>Eukaryota</taxon>
        <taxon>Discoba</taxon>
        <taxon>Euglenozoa</taxon>
        <taxon>Euglenida</taxon>
        <taxon>Spirocuta</taxon>
        <taxon>Euglenophyceae</taxon>
        <taxon>Euglenales</taxon>
        <taxon>Euglenaceae</taxon>
        <taxon>Euglena</taxon>
    </lineage>
</organism>
<keyword evidence="1" id="KW-0150">Chloroplast</keyword>
<dbReference type="AlphaFoldDB" id="M1EV53"/>
<gene>
    <name evidence="1" type="primary">rpoA</name>
</gene>
<dbReference type="EMBL" id="JQ237893">
    <property type="protein sequence ID" value="AEY70823.2"/>
    <property type="molecule type" value="Genomic_DNA"/>
</dbReference>
<sequence length="159" mass="18647">MKIIRISILKNKFVVNECYGLLKIYLFGDKELNFLGNFIRRSLLKDFSGLRVGELAFFISNNYKKSFPIYQRIHEFLNLEEIAESLSQTYLNFKDIDIRVRDKFIFNDKFGILKASGINSFFSQDIIFSKDVTIIRPSHFLFSLLSSKINLKVILKIEV</sequence>
<proteinExistence type="predicted"/>
<dbReference type="InterPro" id="IPR036643">
    <property type="entry name" value="RNApol_insert_sf"/>
</dbReference>
<evidence type="ECO:0000313" key="1">
    <source>
        <dbReference type="EMBL" id="AEY70823.2"/>
    </source>
</evidence>
<reference evidence="1" key="1">
    <citation type="submission" date="2011-12" db="EMBL/GenBank/DDBJ databases">
        <title>Comparative chloroplast genomics between Euglena taxa (Euglenophyta).</title>
        <authorList>
            <person name="Bennett M.S."/>
            <person name="Triemer R.E."/>
        </authorList>
    </citation>
    <scope>NUCLEOTIDE SEQUENCE</scope>
    <source>
        <strain evidence="1">NJ001</strain>
    </source>
</reference>
<keyword evidence="1" id="KW-0934">Plastid</keyword>
<accession>M1EV53</accession>
<protein>
    <submittedName>
        <fullName evidence="1">RNA polymerase alpha subunit</fullName>
    </submittedName>
</protein>
<dbReference type="RefSeq" id="YP_007517051.2">
    <property type="nucleotide sequence ID" value="NC_020460.2"/>
</dbReference>
<dbReference type="Gene3D" id="2.170.120.12">
    <property type="entry name" value="DNA-directed RNA polymerase, insert domain"/>
    <property type="match status" value="1"/>
</dbReference>
<name>M1EV53_EUGVI</name>
<dbReference type="SUPFAM" id="SSF56553">
    <property type="entry name" value="Insert subdomain of RNA polymerase alpha subunit"/>
    <property type="match status" value="1"/>
</dbReference>
<dbReference type="GeneID" id="14690218"/>